<dbReference type="InterPro" id="IPR013783">
    <property type="entry name" value="Ig-like_fold"/>
</dbReference>
<name>A0A4R4FDT2_9FIRM</name>
<keyword evidence="3" id="KW-0732">Signal</keyword>
<keyword evidence="2" id="KW-0964">Secreted</keyword>
<dbReference type="InterPro" id="IPR008966">
    <property type="entry name" value="Adhesion_dom_sf"/>
</dbReference>
<evidence type="ECO:0008006" key="9">
    <source>
        <dbReference type="Google" id="ProtNLM"/>
    </source>
</evidence>
<dbReference type="Pfam" id="PF05737">
    <property type="entry name" value="Collagen_bind"/>
    <property type="match status" value="1"/>
</dbReference>
<dbReference type="InterPro" id="IPR041033">
    <property type="entry name" value="SpaA_PFL_dom_1"/>
</dbReference>
<proteinExistence type="inferred from homology"/>
<dbReference type="Pfam" id="PF17802">
    <property type="entry name" value="SpaA"/>
    <property type="match status" value="2"/>
</dbReference>
<dbReference type="AlphaFoldDB" id="A0A4R4FDT2"/>
<sequence length="464" mass="51254">MPRQPVSESYEASSKTLRIDLPSDVDEQYTMTFRTKITDGDFLAANTTKRFCNTAVLYGDEMSAPITCTAEKEVTGSVLLKKGEVKKDSAGVNYLEWAVTVNRNKAQMNKPVIVDKLSVDPKLELDPSSVRLYEAEVQTDGSVRQGTEVPVTRDNITYDLTDNTFKFHFLQQIDRAYLLVFRTDFGDDAKNKEVVNQVYYEGSEADQENSGTRLRIAGSIAGGSSIPKGNIAVKKYADDKSTVLKDAVFAVYNDYVTYTMQPTDMNGESSLEQIRTGSYNIKEITALEGYVLDSTERAAAVSKNSTFTYEAYNSLIKGKLDLTVLDDGRHPKPVEGVKVEIYDKEGNLIAEIVTDSSGKIMTDDLKYEDYYYKVVEVPPGYGIPGGTFPFRIETDGQVIIKEVTIQRHTSDMAAGQTDGTPGAMRPGGDGAKIGDDAEPALYVLLLVGALACMTLTWRRRVEKV</sequence>
<organism evidence="7 8">
    <name type="scientific">Extibacter muris</name>
    <dbReference type="NCBI Taxonomy" id="1796622"/>
    <lineage>
        <taxon>Bacteria</taxon>
        <taxon>Bacillati</taxon>
        <taxon>Bacillota</taxon>
        <taxon>Clostridia</taxon>
        <taxon>Lachnospirales</taxon>
        <taxon>Lachnospiraceae</taxon>
        <taxon>Extibacter</taxon>
    </lineage>
</organism>
<dbReference type="SUPFAM" id="SSF49478">
    <property type="entry name" value="Cna protein B-type domain"/>
    <property type="match status" value="1"/>
</dbReference>
<dbReference type="Gene3D" id="2.60.40.10">
    <property type="entry name" value="Immunoglobulins"/>
    <property type="match status" value="2"/>
</dbReference>
<feature type="domain" description="SpaA-like prealbumin fold" evidence="6">
    <location>
        <begin position="329"/>
        <end position="402"/>
    </location>
</feature>
<dbReference type="EMBL" id="SMMX01000006">
    <property type="protein sequence ID" value="TDA21764.1"/>
    <property type="molecule type" value="Genomic_DNA"/>
</dbReference>
<feature type="domain" description="SpaA-like prealbumin fold" evidence="6">
    <location>
        <begin position="229"/>
        <end position="313"/>
    </location>
</feature>
<evidence type="ECO:0000259" key="5">
    <source>
        <dbReference type="Pfam" id="PF05737"/>
    </source>
</evidence>
<evidence type="ECO:0000256" key="4">
    <source>
        <dbReference type="SAM" id="MobiDB-lite"/>
    </source>
</evidence>
<dbReference type="Gene3D" id="2.60.40.740">
    <property type="match status" value="1"/>
</dbReference>
<feature type="domain" description="Collagen binding" evidence="5">
    <location>
        <begin position="78"/>
        <end position="209"/>
    </location>
</feature>
<evidence type="ECO:0000259" key="6">
    <source>
        <dbReference type="Pfam" id="PF17802"/>
    </source>
</evidence>
<comment type="caution">
    <text evidence="7">The sequence shown here is derived from an EMBL/GenBank/DDBJ whole genome shotgun (WGS) entry which is preliminary data.</text>
</comment>
<protein>
    <recommendedName>
        <fullName evidence="9">Prealbumin-like fold domain-containing protein</fullName>
    </recommendedName>
</protein>
<dbReference type="Proteomes" id="UP000295710">
    <property type="component" value="Unassembled WGS sequence"/>
</dbReference>
<dbReference type="SUPFAM" id="SSF49401">
    <property type="entry name" value="Bacterial adhesins"/>
    <property type="match status" value="1"/>
</dbReference>
<dbReference type="PANTHER" id="PTHR36108">
    <property type="entry name" value="COLOSSIN-B-RELATED"/>
    <property type="match status" value="1"/>
</dbReference>
<dbReference type="RefSeq" id="WP_132277060.1">
    <property type="nucleotide sequence ID" value="NZ_JAOBST010000037.1"/>
</dbReference>
<keyword evidence="8" id="KW-1185">Reference proteome</keyword>
<evidence type="ECO:0000313" key="7">
    <source>
        <dbReference type="EMBL" id="TDA21764.1"/>
    </source>
</evidence>
<dbReference type="GO" id="GO:0005518">
    <property type="term" value="F:collagen binding"/>
    <property type="evidence" value="ECO:0007669"/>
    <property type="project" value="InterPro"/>
</dbReference>
<comment type="similarity">
    <text evidence="1">Belongs to the serine-aspartate repeat-containing protein (SDr) family.</text>
</comment>
<evidence type="ECO:0000256" key="3">
    <source>
        <dbReference type="ARBA" id="ARBA00022729"/>
    </source>
</evidence>
<evidence type="ECO:0000313" key="8">
    <source>
        <dbReference type="Proteomes" id="UP000295710"/>
    </source>
</evidence>
<accession>A0A4R4FDT2</accession>
<evidence type="ECO:0000256" key="2">
    <source>
        <dbReference type="ARBA" id="ARBA00022525"/>
    </source>
</evidence>
<dbReference type="InterPro" id="IPR008456">
    <property type="entry name" value="Collagen-bd_dom"/>
</dbReference>
<reference evidence="7 8" key="1">
    <citation type="journal article" date="2016" name="Nat. Microbiol.">
        <title>The Mouse Intestinal Bacterial Collection (miBC) provides host-specific insight into cultured diversity and functional potential of the gut microbiota.</title>
        <authorList>
            <person name="Lagkouvardos I."/>
            <person name="Pukall R."/>
            <person name="Abt B."/>
            <person name="Foesel B.U."/>
            <person name="Meier-Kolthoff J.P."/>
            <person name="Kumar N."/>
            <person name="Bresciani A."/>
            <person name="Martinez I."/>
            <person name="Just S."/>
            <person name="Ziegler C."/>
            <person name="Brugiroux S."/>
            <person name="Garzetti D."/>
            <person name="Wenning M."/>
            <person name="Bui T.P."/>
            <person name="Wang J."/>
            <person name="Hugenholtz F."/>
            <person name="Plugge C.M."/>
            <person name="Peterson D.A."/>
            <person name="Hornef M.W."/>
            <person name="Baines J.F."/>
            <person name="Smidt H."/>
            <person name="Walter J."/>
            <person name="Kristiansen K."/>
            <person name="Nielsen H.B."/>
            <person name="Haller D."/>
            <person name="Overmann J."/>
            <person name="Stecher B."/>
            <person name="Clavel T."/>
        </authorList>
    </citation>
    <scope>NUCLEOTIDE SEQUENCE [LARGE SCALE GENOMIC DNA]</scope>
    <source>
        <strain evidence="7 8">DSM 28560</strain>
    </source>
</reference>
<gene>
    <name evidence="7" type="ORF">E1963_08315</name>
</gene>
<evidence type="ECO:0000256" key="1">
    <source>
        <dbReference type="ARBA" id="ARBA00007257"/>
    </source>
</evidence>
<feature type="region of interest" description="Disordered" evidence="4">
    <location>
        <begin position="412"/>
        <end position="431"/>
    </location>
</feature>
<dbReference type="PANTHER" id="PTHR36108:SF13">
    <property type="entry name" value="COLOSSIN-B-RELATED"/>
    <property type="match status" value="1"/>
</dbReference>